<dbReference type="EMBL" id="VDEP01000243">
    <property type="protein sequence ID" value="KAA1120480.1"/>
    <property type="molecule type" value="Genomic_DNA"/>
</dbReference>
<proteinExistence type="predicted"/>
<protein>
    <submittedName>
        <fullName evidence="1">Uncharacterized protein</fullName>
    </submittedName>
</protein>
<comment type="caution">
    <text evidence="1">The sequence shown here is derived from an EMBL/GenBank/DDBJ whole genome shotgun (WGS) entry which is preliminary data.</text>
</comment>
<evidence type="ECO:0000313" key="1">
    <source>
        <dbReference type="EMBL" id="KAA1120480.1"/>
    </source>
</evidence>
<dbReference type="AlphaFoldDB" id="A0A5B0R4S1"/>
<dbReference type="Proteomes" id="UP000325313">
    <property type="component" value="Unassembled WGS sequence"/>
</dbReference>
<organism evidence="1 2">
    <name type="scientific">Puccinia graminis f. sp. tritici</name>
    <dbReference type="NCBI Taxonomy" id="56615"/>
    <lineage>
        <taxon>Eukaryota</taxon>
        <taxon>Fungi</taxon>
        <taxon>Dikarya</taxon>
        <taxon>Basidiomycota</taxon>
        <taxon>Pucciniomycotina</taxon>
        <taxon>Pucciniomycetes</taxon>
        <taxon>Pucciniales</taxon>
        <taxon>Pucciniaceae</taxon>
        <taxon>Puccinia</taxon>
    </lineage>
</organism>
<gene>
    <name evidence="1" type="ORF">PGTUg99_003761</name>
</gene>
<reference evidence="1 2" key="1">
    <citation type="submission" date="2019-05" db="EMBL/GenBank/DDBJ databases">
        <title>Emergence of the Ug99 lineage of the wheat stem rust pathogen through somatic hybridization.</title>
        <authorList>
            <person name="Li F."/>
            <person name="Upadhyaya N.M."/>
            <person name="Sperschneider J."/>
            <person name="Matny O."/>
            <person name="Nguyen-Phuc H."/>
            <person name="Mago R."/>
            <person name="Raley C."/>
            <person name="Miller M.E."/>
            <person name="Silverstein K.A.T."/>
            <person name="Henningsen E."/>
            <person name="Hirsch C.D."/>
            <person name="Visser B."/>
            <person name="Pretorius Z.A."/>
            <person name="Steffenson B.J."/>
            <person name="Schwessinger B."/>
            <person name="Dodds P.N."/>
            <person name="Figueroa M."/>
        </authorList>
    </citation>
    <scope>NUCLEOTIDE SEQUENCE [LARGE SCALE GENOMIC DNA]</scope>
    <source>
        <strain evidence="1 2">Ug99</strain>
    </source>
</reference>
<sequence length="103" mass="11347">MGQHQFENIFLRRPGDERFVRLFDPTGFSDSGQHSRDAEGVVPTQRREWLARRFPFGGGAIGNVGQIVVGLVYQAVDFNHQPIILQTVLGADGQPTIALSLNG</sequence>
<evidence type="ECO:0000313" key="2">
    <source>
        <dbReference type="Proteomes" id="UP000325313"/>
    </source>
</evidence>
<accession>A0A5B0R4S1</accession>
<name>A0A5B0R4S1_PUCGR</name>